<gene>
    <name evidence="1" type="ORF">T440DRAFT_529223</name>
</gene>
<reference evidence="1" key="1">
    <citation type="submission" date="2020-01" db="EMBL/GenBank/DDBJ databases">
        <authorList>
            <consortium name="DOE Joint Genome Institute"/>
            <person name="Haridas S."/>
            <person name="Albert R."/>
            <person name="Binder M."/>
            <person name="Bloem J."/>
            <person name="Labutti K."/>
            <person name="Salamov A."/>
            <person name="Andreopoulos B."/>
            <person name="Baker S.E."/>
            <person name="Barry K."/>
            <person name="Bills G."/>
            <person name="Bluhm B.H."/>
            <person name="Cannon C."/>
            <person name="Castanera R."/>
            <person name="Culley D.E."/>
            <person name="Daum C."/>
            <person name="Ezra D."/>
            <person name="Gonzalez J.B."/>
            <person name="Henrissat B."/>
            <person name="Kuo A."/>
            <person name="Liang C."/>
            <person name="Lipzen A."/>
            <person name="Lutzoni F."/>
            <person name="Magnuson J."/>
            <person name="Mondo S."/>
            <person name="Nolan M."/>
            <person name="Ohm R."/>
            <person name="Pangilinan J."/>
            <person name="Park H.-J."/>
            <person name="Ramirez L."/>
            <person name="Alfaro M."/>
            <person name="Sun H."/>
            <person name="Tritt A."/>
            <person name="Yoshinaga Y."/>
            <person name="Zwiers L.-H."/>
            <person name="Turgeon B.G."/>
            <person name="Goodwin S.B."/>
            <person name="Spatafora J.W."/>
            <person name="Crous P.W."/>
            <person name="Grigoriev I.V."/>
        </authorList>
    </citation>
    <scope>NUCLEOTIDE SEQUENCE</scope>
    <source>
        <strain evidence="1">IPT5</strain>
    </source>
</reference>
<name>A0A6A7B6N3_9PLEO</name>
<proteinExistence type="predicted"/>
<dbReference type="Proteomes" id="UP000799423">
    <property type="component" value="Unassembled WGS sequence"/>
</dbReference>
<keyword evidence="2" id="KW-1185">Reference proteome</keyword>
<sequence length="161" mass="17440">MARETVGVETCVVSLFTGTGPSALLLPLPSPNHQVFVYPGCSNACKDILILLRPVPAILCQRLVSRLSRSTLILIAGPFLRKQAAQSTIYCRPISASNTTLSPLHAVQKLCSVLLNSSNSPFKSLGQRTPLLVYNGLSLPSNFHPPQLRYYLQVAPTRAAE</sequence>
<evidence type="ECO:0000313" key="2">
    <source>
        <dbReference type="Proteomes" id="UP000799423"/>
    </source>
</evidence>
<evidence type="ECO:0000313" key="1">
    <source>
        <dbReference type="EMBL" id="KAF2851226.1"/>
    </source>
</evidence>
<dbReference type="AlphaFoldDB" id="A0A6A7B6N3"/>
<accession>A0A6A7B6N3</accession>
<protein>
    <submittedName>
        <fullName evidence="1">Uncharacterized protein</fullName>
    </submittedName>
</protein>
<organism evidence="1 2">
    <name type="scientific">Plenodomus tracheiphilus IPT5</name>
    <dbReference type="NCBI Taxonomy" id="1408161"/>
    <lineage>
        <taxon>Eukaryota</taxon>
        <taxon>Fungi</taxon>
        <taxon>Dikarya</taxon>
        <taxon>Ascomycota</taxon>
        <taxon>Pezizomycotina</taxon>
        <taxon>Dothideomycetes</taxon>
        <taxon>Pleosporomycetidae</taxon>
        <taxon>Pleosporales</taxon>
        <taxon>Pleosporineae</taxon>
        <taxon>Leptosphaeriaceae</taxon>
        <taxon>Plenodomus</taxon>
    </lineage>
</organism>
<dbReference type="EMBL" id="MU006303">
    <property type="protein sequence ID" value="KAF2851226.1"/>
    <property type="molecule type" value="Genomic_DNA"/>
</dbReference>